<feature type="transmembrane region" description="Helical" evidence="2">
    <location>
        <begin position="422"/>
        <end position="443"/>
    </location>
</feature>
<feature type="transmembrane region" description="Helical" evidence="2">
    <location>
        <begin position="463"/>
        <end position="483"/>
    </location>
</feature>
<comment type="caution">
    <text evidence="3">The sequence shown here is derived from an EMBL/GenBank/DDBJ whole genome shotgun (WGS) entry which is preliminary data.</text>
</comment>
<reference evidence="3 4" key="1">
    <citation type="submission" date="2024-06" db="EMBL/GenBank/DDBJ databases">
        <title>The Natural Products Discovery Center: Release of the First 8490 Sequenced Strains for Exploring Actinobacteria Biosynthetic Diversity.</title>
        <authorList>
            <person name="Kalkreuter E."/>
            <person name="Kautsar S.A."/>
            <person name="Yang D."/>
            <person name="Bader C.D."/>
            <person name="Teijaro C.N."/>
            <person name="Fluegel L."/>
            <person name="Davis C.M."/>
            <person name="Simpson J.R."/>
            <person name="Lauterbach L."/>
            <person name="Steele A.D."/>
            <person name="Gui C."/>
            <person name="Meng S."/>
            <person name="Li G."/>
            <person name="Viehrig K."/>
            <person name="Ye F."/>
            <person name="Su P."/>
            <person name="Kiefer A.F."/>
            <person name="Nichols A."/>
            <person name="Cepeda A.J."/>
            <person name="Yan W."/>
            <person name="Fan B."/>
            <person name="Jiang Y."/>
            <person name="Adhikari A."/>
            <person name="Zheng C.-J."/>
            <person name="Schuster L."/>
            <person name="Cowan T.M."/>
            <person name="Smanski M.J."/>
            <person name="Chevrette M.G."/>
            <person name="De Carvalho L.P.S."/>
            <person name="Shen B."/>
        </authorList>
    </citation>
    <scope>NUCLEOTIDE SEQUENCE [LARGE SCALE GENOMIC DNA]</scope>
    <source>
        <strain evidence="3 4">NPDC000632</strain>
    </source>
</reference>
<evidence type="ECO:0000313" key="4">
    <source>
        <dbReference type="Proteomes" id="UP001490330"/>
    </source>
</evidence>
<evidence type="ECO:0000256" key="2">
    <source>
        <dbReference type="SAM" id="Phobius"/>
    </source>
</evidence>
<dbReference type="EMBL" id="JBEPCV010000007">
    <property type="protein sequence ID" value="MER6904328.1"/>
    <property type="molecule type" value="Genomic_DNA"/>
</dbReference>
<evidence type="ECO:0000256" key="1">
    <source>
        <dbReference type="SAM" id="MobiDB-lite"/>
    </source>
</evidence>
<keyword evidence="4" id="KW-1185">Reference proteome</keyword>
<keyword evidence="2" id="KW-0812">Transmembrane</keyword>
<feature type="transmembrane region" description="Helical" evidence="2">
    <location>
        <begin position="245"/>
        <end position="267"/>
    </location>
</feature>
<accession>A0ABV1VCV6</accession>
<dbReference type="RefSeq" id="WP_350714030.1">
    <property type="nucleotide sequence ID" value="NZ_JBEPCO010000001.1"/>
</dbReference>
<proteinExistence type="predicted"/>
<dbReference type="Pfam" id="PF19877">
    <property type="entry name" value="DUF6350"/>
    <property type="match status" value="1"/>
</dbReference>
<feature type="transmembrane region" description="Helical" evidence="2">
    <location>
        <begin position="28"/>
        <end position="55"/>
    </location>
</feature>
<keyword evidence="2" id="KW-0472">Membrane</keyword>
<feature type="transmembrane region" description="Helical" evidence="2">
    <location>
        <begin position="158"/>
        <end position="180"/>
    </location>
</feature>
<sequence length="543" mass="53895">MAGVIQTTARRAPLSLLRALWHDRAPGMAAGLLGGAFAAGLGLASVAVLVTVLWITSPYPVRGPGDALHVAAALWVLAHGAELIRTDTLSGVPAPMGVTPLLLLAPPVWLVHRVARDATDPRDGVGVAVGAGAKAGVGVRVGGAGGRGDGPHPLSARLAWAGVVVGYLGVAMPVVLYAAGGELRPSLGWTAVCLPLVTMVAAGAGAWTAFGRPGGPVGRALRVLPRNLRELLVLPDARLGAATRAAAAGVAVLVGGGALLLVTSLVWHGGAARGAFLRLSEGWSGQFAVLLLCLTLVPNAAVWAAVYGLGPGFVLGAGHVVGPLSSSAAPLLPPFPLLAAVPEAGPGTPLHWAAGVVPLAAGAAVGWFTARVAAVGGGAVGFATTQFVTVGSATTGVRREAAGERGGGGAAEPWGVRRTVGAVWVAALLCGGLVALLAAWAGGPLGGAGLARFGPVWWQAGGAMVGWVAVVGAPVAVVGRWWLRREGGGSAGARAGAGGGRWGWVRMPSVGDWWGRGGGRSSEGGEAYDLLPVDAPGEPPRVP</sequence>
<dbReference type="InterPro" id="IPR045931">
    <property type="entry name" value="DUF6350"/>
</dbReference>
<organism evidence="3 4">
    <name type="scientific">Streptomyces flaveolus</name>
    <dbReference type="NCBI Taxonomy" id="67297"/>
    <lineage>
        <taxon>Bacteria</taxon>
        <taxon>Bacillati</taxon>
        <taxon>Actinomycetota</taxon>
        <taxon>Actinomycetes</taxon>
        <taxon>Kitasatosporales</taxon>
        <taxon>Streptomycetaceae</taxon>
        <taxon>Streptomyces</taxon>
    </lineage>
</organism>
<protein>
    <submittedName>
        <fullName evidence="3">DUF6350 family protein</fullName>
    </submittedName>
</protein>
<keyword evidence="2" id="KW-1133">Transmembrane helix</keyword>
<name>A0ABV1VCV6_9ACTN</name>
<feature type="transmembrane region" description="Helical" evidence="2">
    <location>
        <begin position="287"/>
        <end position="309"/>
    </location>
</feature>
<evidence type="ECO:0000313" key="3">
    <source>
        <dbReference type="EMBL" id="MER6904328.1"/>
    </source>
</evidence>
<feature type="transmembrane region" description="Helical" evidence="2">
    <location>
        <begin position="186"/>
        <end position="210"/>
    </location>
</feature>
<dbReference type="Proteomes" id="UP001490330">
    <property type="component" value="Unassembled WGS sequence"/>
</dbReference>
<gene>
    <name evidence="3" type="ORF">ABT322_11195</name>
</gene>
<feature type="region of interest" description="Disordered" evidence="1">
    <location>
        <begin position="515"/>
        <end position="543"/>
    </location>
</feature>